<dbReference type="PANTHER" id="PTHR37016:SF3">
    <property type="entry name" value="NEUTRAL PROTEASE 2-RELATED"/>
    <property type="match status" value="1"/>
</dbReference>
<keyword evidence="4" id="KW-0479">Metal-binding</keyword>
<dbReference type="PANTHER" id="PTHR37016">
    <property type="match status" value="1"/>
</dbReference>
<keyword evidence="6" id="KW-0862">Zinc</keyword>
<dbReference type="InterPro" id="IPR024079">
    <property type="entry name" value="MetalloPept_cat_dom_sf"/>
</dbReference>
<dbReference type="AlphaFoldDB" id="Q5GXL7"/>
<gene>
    <name evidence="10" type="ordered locus">XOO3300</name>
</gene>
<evidence type="ECO:0000313" key="11">
    <source>
        <dbReference type="Proteomes" id="UP000006735"/>
    </source>
</evidence>
<name>Q5GXL7_XANOR</name>
<evidence type="ECO:0000259" key="9">
    <source>
        <dbReference type="Pfam" id="PF14521"/>
    </source>
</evidence>
<evidence type="ECO:0000256" key="7">
    <source>
        <dbReference type="ARBA" id="ARBA00023049"/>
    </source>
</evidence>
<dbReference type="SUPFAM" id="SSF55486">
    <property type="entry name" value="Metalloproteases ('zincins'), catalytic domain"/>
    <property type="match status" value="1"/>
</dbReference>
<feature type="domain" description="Lysine-specific metallo-endopeptidase" evidence="9">
    <location>
        <begin position="261"/>
        <end position="320"/>
    </location>
</feature>
<dbReference type="GO" id="GO:0046872">
    <property type="term" value="F:metal ion binding"/>
    <property type="evidence" value="ECO:0007669"/>
    <property type="project" value="UniProtKB-KW"/>
</dbReference>
<keyword evidence="11" id="KW-1185">Reference proteome</keyword>
<evidence type="ECO:0000256" key="3">
    <source>
        <dbReference type="ARBA" id="ARBA00022670"/>
    </source>
</evidence>
<evidence type="ECO:0000256" key="1">
    <source>
        <dbReference type="ARBA" id="ARBA00001947"/>
    </source>
</evidence>
<dbReference type="InterPro" id="IPR050414">
    <property type="entry name" value="Fungal_M35_metalloproteases"/>
</dbReference>
<evidence type="ECO:0000256" key="6">
    <source>
        <dbReference type="ARBA" id="ARBA00022833"/>
    </source>
</evidence>
<dbReference type="GO" id="GO:0006508">
    <property type="term" value="P:proteolysis"/>
    <property type="evidence" value="ECO:0007669"/>
    <property type="project" value="UniProtKB-KW"/>
</dbReference>
<keyword evidence="5" id="KW-0378">Hydrolase</keyword>
<keyword evidence="7" id="KW-0482">Metalloprotease</keyword>
<feature type="region of interest" description="Disordered" evidence="8">
    <location>
        <begin position="331"/>
        <end position="351"/>
    </location>
</feature>
<dbReference type="KEGG" id="xoo:XOO3300"/>
<evidence type="ECO:0000313" key="10">
    <source>
        <dbReference type="EMBL" id="AAW76554.1"/>
    </source>
</evidence>
<evidence type="ECO:0000256" key="5">
    <source>
        <dbReference type="ARBA" id="ARBA00022801"/>
    </source>
</evidence>
<evidence type="ECO:0000256" key="4">
    <source>
        <dbReference type="ARBA" id="ARBA00022723"/>
    </source>
</evidence>
<dbReference type="EMBL" id="AE013598">
    <property type="protein sequence ID" value="AAW76554.1"/>
    <property type="molecule type" value="Genomic_DNA"/>
</dbReference>
<dbReference type="Gene3D" id="3.40.390.10">
    <property type="entry name" value="Collagenase (Catalytic Domain)"/>
    <property type="match status" value="1"/>
</dbReference>
<proteinExistence type="inferred from homology"/>
<feature type="compositionally biased region" description="Basic residues" evidence="8">
    <location>
        <begin position="397"/>
        <end position="407"/>
    </location>
</feature>
<comment type="similarity">
    <text evidence="2">Belongs to the peptidase M35 family.</text>
</comment>
<reference evidence="10 11" key="1">
    <citation type="journal article" date="2005" name="Nucleic Acids Res.">
        <title>The genome sequence of Xanthomonas oryzae pathovar oryzae KACC10331, the bacterial blight pathogen of rice.</title>
        <authorList>
            <person name="Lee B.M."/>
            <person name="Park Y.J."/>
            <person name="Park D.S."/>
            <person name="Kang H.W."/>
            <person name="Kim J.G."/>
            <person name="Song E.S."/>
            <person name="Park I.C."/>
            <person name="Yoon U.H."/>
            <person name="Hahn J.H."/>
            <person name="Koo B.S."/>
            <person name="Lee G.B."/>
            <person name="Kim H."/>
            <person name="Park H.S."/>
            <person name="Yoon K.O."/>
            <person name="Kim J.H."/>
            <person name="Jung C.H."/>
            <person name="Koh N.H."/>
            <person name="Seo J.S."/>
            <person name="Go S.J."/>
        </authorList>
    </citation>
    <scope>NUCLEOTIDE SEQUENCE [LARGE SCALE GENOMIC DNA]</scope>
    <source>
        <strain evidence="11">KACC10331 / KXO85</strain>
    </source>
</reference>
<dbReference type="GO" id="GO:0004222">
    <property type="term" value="F:metalloendopeptidase activity"/>
    <property type="evidence" value="ECO:0007669"/>
    <property type="project" value="InterPro"/>
</dbReference>
<evidence type="ECO:0000256" key="2">
    <source>
        <dbReference type="ARBA" id="ARBA00010279"/>
    </source>
</evidence>
<protein>
    <submittedName>
        <fullName evidence="10">Extracellular protease</fullName>
    </submittedName>
</protein>
<dbReference type="Pfam" id="PF14521">
    <property type="entry name" value="Aspzincin_M35"/>
    <property type="match status" value="1"/>
</dbReference>
<organism evidence="10 11">
    <name type="scientific">Xanthomonas oryzae pv. oryzae (strain KACC10331 / KXO85)</name>
    <dbReference type="NCBI Taxonomy" id="291331"/>
    <lineage>
        <taxon>Bacteria</taxon>
        <taxon>Pseudomonadati</taxon>
        <taxon>Pseudomonadota</taxon>
        <taxon>Gammaproteobacteria</taxon>
        <taxon>Lysobacterales</taxon>
        <taxon>Lysobacteraceae</taxon>
        <taxon>Xanthomonas</taxon>
    </lineage>
</organism>
<feature type="region of interest" description="Disordered" evidence="8">
    <location>
        <begin position="371"/>
        <end position="407"/>
    </location>
</feature>
<dbReference type="HOGENOM" id="CLU_749945_0_0_6"/>
<dbReference type="Gene3D" id="2.60.40.2970">
    <property type="match status" value="1"/>
</dbReference>
<dbReference type="STRING" id="291331.XOO3300"/>
<evidence type="ECO:0000256" key="8">
    <source>
        <dbReference type="SAM" id="MobiDB-lite"/>
    </source>
</evidence>
<keyword evidence="3 10" id="KW-0645">Protease</keyword>
<accession>Q5GXL7</accession>
<sequence>MRSSFSQDPMAAWHWAGLAISAEVLLLKVGANQVPRSVGESLVKNVFPASFAAGTLAVVGVLGSAQAQSVRGPVALTIELSPVADQAGRHQGKIAVTVTNNSSQVARVPTYQLPLKSLDNGILEVSRDGKPVDYIGRLVKRGLPKATDFTILQPGQSAKGEVDLAGAYDLSTSGNYTIQVRSVLQYASFSDGSLMKAANGEPAVATSTPITVWLDGARRGVQRQLSVGPTAVVNGINYLNCSTTRTSQAGTAVTAARNYLNAGSTGARYTTWFGTYNALRYSRVSSNFVNIDNALDQNNGQLRINCSCEANLADAYATPMSIRTSRTRSMSAARSGVHRPPAPTPRPSPWCTRPATSPWWPALRTASTASPAHAALPKAIRPRRSPMPTATSTLPKTPKRRTERIIV</sequence>
<dbReference type="InterPro" id="IPR029463">
    <property type="entry name" value="Lys_MEP"/>
</dbReference>
<dbReference type="Proteomes" id="UP000006735">
    <property type="component" value="Chromosome"/>
</dbReference>
<comment type="cofactor">
    <cofactor evidence="1">
        <name>Zn(2+)</name>
        <dbReference type="ChEBI" id="CHEBI:29105"/>
    </cofactor>
</comment>